<dbReference type="AlphaFoldDB" id="A0A1F7H0C1"/>
<comment type="caution">
    <text evidence="1">The sequence shown here is derived from an EMBL/GenBank/DDBJ whole genome shotgun (WGS) entry which is preliminary data.</text>
</comment>
<reference evidence="1 2" key="1">
    <citation type="journal article" date="2016" name="Nat. Commun.">
        <title>Thousands of microbial genomes shed light on interconnected biogeochemical processes in an aquifer system.</title>
        <authorList>
            <person name="Anantharaman K."/>
            <person name="Brown C.T."/>
            <person name="Hug L.A."/>
            <person name="Sharon I."/>
            <person name="Castelle C.J."/>
            <person name="Probst A.J."/>
            <person name="Thomas B.C."/>
            <person name="Singh A."/>
            <person name="Wilkins M.J."/>
            <person name="Karaoz U."/>
            <person name="Brodie E.L."/>
            <person name="Williams K.H."/>
            <person name="Hubbard S.S."/>
            <person name="Banfield J.F."/>
        </authorList>
    </citation>
    <scope>NUCLEOTIDE SEQUENCE [LARGE SCALE GENOMIC DNA]</scope>
</reference>
<proteinExistence type="predicted"/>
<accession>A0A1F7H0C1</accession>
<evidence type="ECO:0000313" key="1">
    <source>
        <dbReference type="EMBL" id="OGK24256.1"/>
    </source>
</evidence>
<gene>
    <name evidence="1" type="ORF">A3C25_06025</name>
</gene>
<sequence length="77" mass="9089">MKVVSSQQDILEKWKCLYIIENGSTKEVVKKILAYDKSTQQTKNLLTLEAKKFANLYDWDKIAKKEFGIILDLIFRY</sequence>
<dbReference type="Proteomes" id="UP000177913">
    <property type="component" value="Unassembled WGS sequence"/>
</dbReference>
<protein>
    <submittedName>
        <fullName evidence="1">Uncharacterized protein</fullName>
    </submittedName>
</protein>
<evidence type="ECO:0000313" key="2">
    <source>
        <dbReference type="Proteomes" id="UP000177913"/>
    </source>
</evidence>
<name>A0A1F7H0C1_9BACT</name>
<dbReference type="EMBL" id="MFZO01000037">
    <property type="protein sequence ID" value="OGK24256.1"/>
    <property type="molecule type" value="Genomic_DNA"/>
</dbReference>
<organism evidence="1 2">
    <name type="scientific">Candidatus Roizmanbacteria bacterium RIFCSPHIGHO2_02_FULL_38_11</name>
    <dbReference type="NCBI Taxonomy" id="1802039"/>
    <lineage>
        <taxon>Bacteria</taxon>
        <taxon>Candidatus Roizmaniibacteriota</taxon>
    </lineage>
</organism>